<dbReference type="Proteomes" id="UP000016064">
    <property type="component" value="Unassembled WGS sequence"/>
</dbReference>
<feature type="compositionally biased region" description="Polar residues" evidence="1">
    <location>
        <begin position="172"/>
        <end position="182"/>
    </location>
</feature>
<keyword evidence="3" id="KW-1185">Reference proteome</keyword>
<evidence type="ECO:0000256" key="1">
    <source>
        <dbReference type="SAM" id="MobiDB-lite"/>
    </source>
</evidence>
<dbReference type="RefSeq" id="WP_020370032.1">
    <property type="nucleotide sequence ID" value="NZ_APJW01000002.1"/>
</dbReference>
<feature type="compositionally biased region" description="Low complexity" evidence="1">
    <location>
        <begin position="40"/>
        <end position="65"/>
    </location>
</feature>
<reference evidence="2 3" key="1">
    <citation type="submission" date="2013-07" db="EMBL/GenBank/DDBJ databases">
        <title>Isolation of a new Chlamydia species from the feral Sacred Ibis (Threskiornis aethiopicus): Chlamydia ibidis.</title>
        <authorList>
            <person name="Vorimore F."/>
            <person name="Hsia R.-C."/>
            <person name="Huot-Creasy H."/>
            <person name="Bastian S."/>
            <person name="Deruyter L."/>
            <person name="Passet A."/>
            <person name="Sachse K."/>
            <person name="Bavoil P."/>
            <person name="Myers G."/>
            <person name="Laroucau K."/>
        </authorList>
    </citation>
    <scope>NUCLEOTIDE SEQUENCE [LARGE SCALE GENOMIC DNA]</scope>
    <source>
        <strain evidence="2 3">10-1398/6</strain>
    </source>
</reference>
<proteinExistence type="predicted"/>
<evidence type="ECO:0000313" key="2">
    <source>
        <dbReference type="EMBL" id="EQM62590.1"/>
    </source>
</evidence>
<feature type="compositionally biased region" description="Polar residues" evidence="1">
    <location>
        <begin position="66"/>
        <end position="78"/>
    </location>
</feature>
<gene>
    <name evidence="2" type="ORF">H359_0475</name>
</gene>
<evidence type="ECO:0000313" key="3">
    <source>
        <dbReference type="Proteomes" id="UP000016064"/>
    </source>
</evidence>
<protein>
    <submittedName>
        <fullName evidence="2">Uncharacterized protein</fullName>
    </submittedName>
</protein>
<dbReference type="EMBL" id="APJW01000002">
    <property type="protein sequence ID" value="EQM62590.1"/>
    <property type="molecule type" value="Genomic_DNA"/>
</dbReference>
<organism evidence="2 3">
    <name type="scientific">Chlamydia ibidis 10-1398/6</name>
    <dbReference type="NCBI Taxonomy" id="1046581"/>
    <lineage>
        <taxon>Bacteria</taxon>
        <taxon>Pseudomonadati</taxon>
        <taxon>Chlamydiota</taxon>
        <taxon>Chlamydiia</taxon>
        <taxon>Chlamydiales</taxon>
        <taxon>Chlamydiaceae</taxon>
        <taxon>Chlamydia/Chlamydophila group</taxon>
        <taxon>Chlamydia</taxon>
    </lineage>
</organism>
<feature type="region of interest" description="Disordered" evidence="1">
    <location>
        <begin position="31"/>
        <end position="215"/>
    </location>
</feature>
<comment type="caution">
    <text evidence="2">The sequence shown here is derived from an EMBL/GenBank/DDBJ whole genome shotgun (WGS) entry which is preliminary data.</text>
</comment>
<accession>A0ABN0MZ46</accession>
<name>A0ABN0MZ46_9CHLA</name>
<feature type="compositionally biased region" description="Polar residues" evidence="1">
    <location>
        <begin position="89"/>
        <end position="105"/>
    </location>
</feature>
<feature type="compositionally biased region" description="Polar residues" evidence="1">
    <location>
        <begin position="113"/>
        <end position="138"/>
    </location>
</feature>
<sequence>MKKLIKLNKNKSAGYKFLSGWFFWDKKKEGSTEEVVSSDNTPSTENSITPSSSSTGENSNQSNSSATFSNPSHTNSIDVDSRASIPEGMNTTHSENPFEHITSSDFSDKSENPNKNSSSDHSYEASNSNENTGNTSVEGSEENKEPNLSDSGVAVSNGVGTSGTEAGAGSDGATSESGSTDVSTSNPNSGASGSGAGGVTPPSAANNEPEVSLGENSKFTTTWDVSGQRLTNLPQSSADGDIVTKGELVNYLPKGSKSISGKFLKTSGGLMVGNIDMNNSHTITGLPASFNNAFIGGTDGASVGLVNEQVGGLIENLNHAIDTINSFDEGGSNTRISAISTKLGTPQKNGTNDVTITKPSEAQFLLRDGTNAMKGDLSFQKKEGNIISPDPTVTNILINKSGTSGSTYVGTDSKPSSQVVGAITTKTPNSQWQQGVAVQDVLQTIAGINSTTQNKYPNWAGMTVPFLIYMKQPGTAPSNPAAKIINTNNTLYKSDDADQYFRLSDASRVHANVVSVLHRGIYLFSYAYRSVIDCWHFVIQTQRKNSFIKTMCWGSYDFVGNMYMWAEGGGAAVDIEIFVDIAEQTPYEGLFAISYLGAGY</sequence>